<dbReference type="GO" id="GO:0009055">
    <property type="term" value="F:electron transfer activity"/>
    <property type="evidence" value="ECO:0007669"/>
    <property type="project" value="TreeGrafter"/>
</dbReference>
<dbReference type="GO" id="GO:0051536">
    <property type="term" value="F:iron-sulfur cluster binding"/>
    <property type="evidence" value="ECO:0007669"/>
    <property type="project" value="UniProtKB-KW"/>
</dbReference>
<keyword evidence="1" id="KW-0479">Metal-binding</keyword>
<dbReference type="Gene3D" id="3.40.50.740">
    <property type="match status" value="1"/>
</dbReference>
<dbReference type="GO" id="GO:0030151">
    <property type="term" value="F:molybdenum ion binding"/>
    <property type="evidence" value="ECO:0007669"/>
    <property type="project" value="TreeGrafter"/>
</dbReference>
<dbReference type="Gene3D" id="3.40.228.10">
    <property type="entry name" value="Dimethylsulfoxide Reductase, domain 2"/>
    <property type="match status" value="1"/>
</dbReference>
<dbReference type="Gene3D" id="2.20.25.90">
    <property type="entry name" value="ADC-like domains"/>
    <property type="match status" value="1"/>
</dbReference>
<proteinExistence type="predicted"/>
<dbReference type="PANTHER" id="PTHR43742:SF3">
    <property type="entry name" value="DIMETHYL SULFOXIDE REDUCTASE DMSA"/>
    <property type="match status" value="1"/>
</dbReference>
<name>A0A0F9CBT9_9ZZZZ</name>
<accession>A0A0F9CBT9</accession>
<reference evidence="5" key="1">
    <citation type="journal article" date="2015" name="Nature">
        <title>Complex archaea that bridge the gap between prokaryotes and eukaryotes.</title>
        <authorList>
            <person name="Spang A."/>
            <person name="Saw J.H."/>
            <person name="Jorgensen S.L."/>
            <person name="Zaremba-Niedzwiedzka K."/>
            <person name="Martijn J."/>
            <person name="Lind A.E."/>
            <person name="van Eijk R."/>
            <person name="Schleper C."/>
            <person name="Guy L."/>
            <person name="Ettema T.J."/>
        </authorList>
    </citation>
    <scope>NUCLEOTIDE SEQUENCE</scope>
</reference>
<evidence type="ECO:0000256" key="1">
    <source>
        <dbReference type="ARBA" id="ARBA00022723"/>
    </source>
</evidence>
<evidence type="ECO:0000259" key="4">
    <source>
        <dbReference type="PROSITE" id="PS51669"/>
    </source>
</evidence>
<dbReference type="Pfam" id="PF00384">
    <property type="entry name" value="Molybdopterin"/>
    <property type="match status" value="1"/>
</dbReference>
<gene>
    <name evidence="5" type="ORF">LCGC14_2629030</name>
</gene>
<protein>
    <recommendedName>
        <fullName evidence="4">4Fe-4S Mo/W bis-MGD-type domain-containing protein</fullName>
    </recommendedName>
</protein>
<evidence type="ECO:0000256" key="3">
    <source>
        <dbReference type="ARBA" id="ARBA00023014"/>
    </source>
</evidence>
<dbReference type="GO" id="GO:0030288">
    <property type="term" value="C:outer membrane-bounded periplasmic space"/>
    <property type="evidence" value="ECO:0007669"/>
    <property type="project" value="TreeGrafter"/>
</dbReference>
<dbReference type="AlphaFoldDB" id="A0A0F9CBT9"/>
<dbReference type="PROSITE" id="PS51669">
    <property type="entry name" value="4FE4S_MOW_BIS_MGD"/>
    <property type="match status" value="1"/>
</dbReference>
<keyword evidence="3" id="KW-0411">Iron-sulfur</keyword>
<dbReference type="Pfam" id="PF04879">
    <property type="entry name" value="Molybdop_Fe4S4"/>
    <property type="match status" value="1"/>
</dbReference>
<dbReference type="SMART" id="SM00926">
    <property type="entry name" value="Molybdop_Fe4S4"/>
    <property type="match status" value="1"/>
</dbReference>
<dbReference type="PANTHER" id="PTHR43742">
    <property type="entry name" value="TRIMETHYLAMINE-N-OXIDE REDUCTASE"/>
    <property type="match status" value="1"/>
</dbReference>
<dbReference type="InterPro" id="IPR006656">
    <property type="entry name" value="Mopterin_OxRdtase"/>
</dbReference>
<evidence type="ECO:0000256" key="2">
    <source>
        <dbReference type="ARBA" id="ARBA00023004"/>
    </source>
</evidence>
<dbReference type="GO" id="GO:0009061">
    <property type="term" value="P:anaerobic respiration"/>
    <property type="evidence" value="ECO:0007669"/>
    <property type="project" value="TreeGrafter"/>
</dbReference>
<comment type="caution">
    <text evidence="5">The sequence shown here is derived from an EMBL/GenBank/DDBJ whole genome shotgun (WGS) entry which is preliminary data.</text>
</comment>
<dbReference type="GO" id="GO:0016491">
    <property type="term" value="F:oxidoreductase activity"/>
    <property type="evidence" value="ECO:0007669"/>
    <property type="project" value="InterPro"/>
</dbReference>
<dbReference type="InterPro" id="IPR050612">
    <property type="entry name" value="Prok_Mopterin_Oxidored"/>
</dbReference>
<sequence length="275" mass="31252">MQNEEINSNDNEVKYVRTTAAFDCGGRCPLKFHVKNGKIIRVEGDDLVDDENQLRTCVKCRALRKYIYHPERLKYPLKRVGPKGEGKFKRISWDEALEEIAEKLKYTKEKYGNEAIFLPMSGGYLGAYHSPVVAMVRLFTHFGGYSTHHGNISSEGAVWATQAQYMSPFVGHSREDMLNSNLIILWGWNPARMNSGTDAIYNLVKAHEKGIKIISINPKYSDTDVVVADQWIPIIPGTDVAMMVAMANVMITENLHDQSFLDKYTVGFDKFKEYV</sequence>
<organism evidence="5">
    <name type="scientific">marine sediment metagenome</name>
    <dbReference type="NCBI Taxonomy" id="412755"/>
    <lineage>
        <taxon>unclassified sequences</taxon>
        <taxon>metagenomes</taxon>
        <taxon>ecological metagenomes</taxon>
    </lineage>
</organism>
<dbReference type="SUPFAM" id="SSF53706">
    <property type="entry name" value="Formate dehydrogenase/DMSO reductase, domains 1-3"/>
    <property type="match status" value="1"/>
</dbReference>
<dbReference type="EMBL" id="LAZR01045046">
    <property type="protein sequence ID" value="KKK99890.1"/>
    <property type="molecule type" value="Genomic_DNA"/>
</dbReference>
<evidence type="ECO:0000313" key="5">
    <source>
        <dbReference type="EMBL" id="KKK99890.1"/>
    </source>
</evidence>
<keyword evidence="2" id="KW-0408">Iron</keyword>
<dbReference type="InterPro" id="IPR006963">
    <property type="entry name" value="Mopterin_OxRdtase_4Fe-4S_dom"/>
</dbReference>
<feature type="non-terminal residue" evidence="5">
    <location>
        <position position="275"/>
    </location>
</feature>
<feature type="domain" description="4Fe-4S Mo/W bis-MGD-type" evidence="4">
    <location>
        <begin position="13"/>
        <end position="71"/>
    </location>
</feature>